<dbReference type="InterPro" id="IPR036116">
    <property type="entry name" value="FN3_sf"/>
</dbReference>
<keyword evidence="2 8" id="KW-0812">Transmembrane</keyword>
<proteinExistence type="predicted"/>
<keyword evidence="6" id="KW-1015">Disulfide bond</keyword>
<dbReference type="Proteomes" id="UP000264820">
    <property type="component" value="Unplaced"/>
</dbReference>
<keyword evidence="3" id="KW-0732">Signal</keyword>
<reference evidence="9" key="2">
    <citation type="submission" date="2025-09" db="UniProtKB">
        <authorList>
            <consortium name="Ensembl"/>
        </authorList>
    </citation>
    <scope>IDENTIFICATION</scope>
</reference>
<comment type="subcellular location">
    <subcellularLocation>
        <location evidence="1">Membrane</location>
        <topology evidence="1">Single-pass membrane protein</topology>
    </subcellularLocation>
</comment>
<evidence type="ECO:0000313" key="9">
    <source>
        <dbReference type="Ensembl" id="ENSHCOP00000008354.1"/>
    </source>
</evidence>
<evidence type="ECO:0000256" key="6">
    <source>
        <dbReference type="ARBA" id="ARBA00023157"/>
    </source>
</evidence>
<keyword evidence="5 8" id="KW-0472">Membrane</keyword>
<name>A0A3Q3DCB9_HIPCM</name>
<dbReference type="AlphaFoldDB" id="A0A3Q3DCB9"/>
<evidence type="ECO:0000256" key="2">
    <source>
        <dbReference type="ARBA" id="ARBA00022692"/>
    </source>
</evidence>
<organism evidence="9 10">
    <name type="scientific">Hippocampus comes</name>
    <name type="common">Tiger tail seahorse</name>
    <dbReference type="NCBI Taxonomy" id="109280"/>
    <lineage>
        <taxon>Eukaryota</taxon>
        <taxon>Metazoa</taxon>
        <taxon>Chordata</taxon>
        <taxon>Craniata</taxon>
        <taxon>Vertebrata</taxon>
        <taxon>Euteleostomi</taxon>
        <taxon>Actinopterygii</taxon>
        <taxon>Neopterygii</taxon>
        <taxon>Teleostei</taxon>
        <taxon>Neoteleostei</taxon>
        <taxon>Acanthomorphata</taxon>
        <taxon>Syngnathiaria</taxon>
        <taxon>Syngnathiformes</taxon>
        <taxon>Syngnathoidei</taxon>
        <taxon>Syngnathidae</taxon>
        <taxon>Hippocampus</taxon>
    </lineage>
</organism>
<dbReference type="Ensembl" id="ENSHCOT00000000449.1">
    <property type="protein sequence ID" value="ENSHCOP00000008354.1"/>
    <property type="gene ID" value="ENSHCOG00000010605.1"/>
</dbReference>
<evidence type="ECO:0000256" key="1">
    <source>
        <dbReference type="ARBA" id="ARBA00004167"/>
    </source>
</evidence>
<sequence>MSGSEDVGVQNIRKQERMCLVAVFFHSVLSFALHGEAGRLPPPTELSHKWLDPFTVNVYWRKPSQLPDCCDVQYRHGPHNFCTEWTNFTETLLTDEAGSSGWNITVRTEELQNCGKSASAPASIIIDAPQPRAQLVTDFKCLYRADKTNCSWIPCDPAVNLTLSYRICGRSAESRQQLQECKQSYHHPGRHGCYLSADFVSKDVCMLLRSNASMRTFKLQGAVDPPKLHVSVEGDKLNLSWTPPEVSNDCSWTYTLCYSKCDERETCKHFIPHGETRQIAYDRRCRYELRSQVTSGNYCRKMQSDFSAVVVHVVNEPRVSVTAMAIAVSLVLSVGVLLACYCFRRHRAVLFPAIPDPSAILKDMMMSGSTEIKVNKNI</sequence>
<keyword evidence="10" id="KW-1185">Reference proteome</keyword>
<dbReference type="STRING" id="109280.ENSHCOP00000008354"/>
<dbReference type="PANTHER" id="PTHR23037">
    <property type="entry name" value="CYTOKINE RECEPTOR"/>
    <property type="match status" value="1"/>
</dbReference>
<evidence type="ECO:0000256" key="4">
    <source>
        <dbReference type="ARBA" id="ARBA00022989"/>
    </source>
</evidence>
<dbReference type="GeneTree" id="ENSGT00730000112044"/>
<keyword evidence="4 8" id="KW-1133">Transmembrane helix</keyword>
<protein>
    <submittedName>
        <fullName evidence="9">Interleukin-13 receptor subunit alpha-1-like</fullName>
    </submittedName>
</protein>
<dbReference type="SUPFAM" id="SSF49265">
    <property type="entry name" value="Fibronectin type III"/>
    <property type="match status" value="1"/>
</dbReference>
<reference evidence="9" key="1">
    <citation type="submission" date="2025-08" db="UniProtKB">
        <authorList>
            <consortium name="Ensembl"/>
        </authorList>
    </citation>
    <scope>IDENTIFICATION</scope>
</reference>
<dbReference type="GO" id="GO:0009897">
    <property type="term" value="C:external side of plasma membrane"/>
    <property type="evidence" value="ECO:0007669"/>
    <property type="project" value="TreeGrafter"/>
</dbReference>
<dbReference type="PANTHER" id="PTHR23037:SF35">
    <property type="entry name" value="FIBRONECTIN TYPE-III DOMAIN-CONTAINING PROTEIN"/>
    <property type="match status" value="1"/>
</dbReference>
<evidence type="ECO:0000256" key="8">
    <source>
        <dbReference type="SAM" id="Phobius"/>
    </source>
</evidence>
<dbReference type="GO" id="GO:0004896">
    <property type="term" value="F:cytokine receptor activity"/>
    <property type="evidence" value="ECO:0007669"/>
    <property type="project" value="TreeGrafter"/>
</dbReference>
<keyword evidence="7" id="KW-0675">Receptor</keyword>
<evidence type="ECO:0000256" key="5">
    <source>
        <dbReference type="ARBA" id="ARBA00023136"/>
    </source>
</evidence>
<dbReference type="OMA" id="VKDFKCV"/>
<evidence type="ECO:0000256" key="7">
    <source>
        <dbReference type="ARBA" id="ARBA00023170"/>
    </source>
</evidence>
<feature type="transmembrane region" description="Helical" evidence="8">
    <location>
        <begin position="321"/>
        <end position="343"/>
    </location>
</feature>
<accession>A0A3Q3DCB9</accession>
<evidence type="ECO:0000256" key="3">
    <source>
        <dbReference type="ARBA" id="ARBA00022729"/>
    </source>
</evidence>
<evidence type="ECO:0000313" key="10">
    <source>
        <dbReference type="Proteomes" id="UP000264820"/>
    </source>
</evidence>